<comment type="caution">
    <text evidence="1">The sequence shown here is derived from an EMBL/GenBank/DDBJ whole genome shotgun (WGS) entry which is preliminary data.</text>
</comment>
<dbReference type="Proteomes" id="UP000460435">
    <property type="component" value="Unassembled WGS sequence"/>
</dbReference>
<keyword evidence="2" id="KW-1185">Reference proteome</keyword>
<dbReference type="RefSeq" id="WP_162451338.1">
    <property type="nucleotide sequence ID" value="NZ_WLZY01000005.1"/>
</dbReference>
<reference evidence="1 2" key="1">
    <citation type="submission" date="2019-11" db="EMBL/GenBank/DDBJ databases">
        <authorList>
            <person name="Li X.-J."/>
            <person name="Feng X.-M."/>
        </authorList>
    </citation>
    <scope>NUCLEOTIDE SEQUENCE [LARGE SCALE GENOMIC DNA]</scope>
    <source>
        <strain evidence="1 2">XMNu-373</strain>
    </source>
</reference>
<evidence type="ECO:0000313" key="2">
    <source>
        <dbReference type="Proteomes" id="UP000460435"/>
    </source>
</evidence>
<organism evidence="1 2">
    <name type="scientific">Phytoactinopolyspora mesophila</name>
    <dbReference type="NCBI Taxonomy" id="2650750"/>
    <lineage>
        <taxon>Bacteria</taxon>
        <taxon>Bacillati</taxon>
        <taxon>Actinomycetota</taxon>
        <taxon>Actinomycetes</taxon>
        <taxon>Jiangellales</taxon>
        <taxon>Jiangellaceae</taxon>
        <taxon>Phytoactinopolyspora</taxon>
    </lineage>
</organism>
<dbReference type="EMBL" id="WLZY01000005">
    <property type="protein sequence ID" value="NDL58647.1"/>
    <property type="molecule type" value="Genomic_DNA"/>
</dbReference>
<evidence type="ECO:0000313" key="1">
    <source>
        <dbReference type="EMBL" id="NDL58647.1"/>
    </source>
</evidence>
<proteinExistence type="predicted"/>
<dbReference type="AlphaFoldDB" id="A0A7K3M6H6"/>
<protein>
    <submittedName>
        <fullName evidence="1">Uncharacterized protein</fullName>
    </submittedName>
</protein>
<name>A0A7K3M6H6_9ACTN</name>
<sequence>MIKATDIHDFHPGDLEMITQEAKTQLVGLSPQEVAAVTLVLASIASFAIANVAELANRPAADVFEQMIARALVIKSESVKEDGEVE</sequence>
<gene>
    <name evidence="1" type="ORF">F7O44_16380</name>
</gene>
<accession>A0A7K3M6H6</accession>